<dbReference type="RefSeq" id="WP_223876689.1">
    <property type="nucleotide sequence ID" value="NZ_BJDJ01000034.1"/>
</dbReference>
<sequence length="124" mass="13447">MPTKLTKIKPVWIISIIGVLIVLIVGGLLLRPKKLNGSYSAEISILFTKSKDTLKFTKDNKVAEYADGEKTNTGHYKIDGDKLTFNLGDVHVKAKLASDHKSFTLGSGTGIAGMAKGLHYTLDD</sequence>
<feature type="transmembrane region" description="Helical" evidence="1">
    <location>
        <begin position="12"/>
        <end position="30"/>
    </location>
</feature>
<accession>A0ABW1S0P8</accession>
<organism evidence="2 3">
    <name type="scientific">Lactiplantibacillus daowaiensis</name>
    <dbReference type="NCBI Taxonomy" id="2559918"/>
    <lineage>
        <taxon>Bacteria</taxon>
        <taxon>Bacillati</taxon>
        <taxon>Bacillota</taxon>
        <taxon>Bacilli</taxon>
        <taxon>Lactobacillales</taxon>
        <taxon>Lactobacillaceae</taxon>
        <taxon>Lactiplantibacillus</taxon>
    </lineage>
</organism>
<keyword evidence="3" id="KW-1185">Reference proteome</keyword>
<protein>
    <submittedName>
        <fullName evidence="2">Uncharacterized protein</fullName>
    </submittedName>
</protein>
<evidence type="ECO:0000313" key="3">
    <source>
        <dbReference type="Proteomes" id="UP001596282"/>
    </source>
</evidence>
<dbReference type="Proteomes" id="UP001596282">
    <property type="component" value="Unassembled WGS sequence"/>
</dbReference>
<comment type="caution">
    <text evidence="2">The sequence shown here is derived from an EMBL/GenBank/DDBJ whole genome shotgun (WGS) entry which is preliminary data.</text>
</comment>
<evidence type="ECO:0000256" key="1">
    <source>
        <dbReference type="SAM" id="Phobius"/>
    </source>
</evidence>
<evidence type="ECO:0000313" key="2">
    <source>
        <dbReference type="EMBL" id="MFC6180980.1"/>
    </source>
</evidence>
<dbReference type="EMBL" id="JBHSSC010000029">
    <property type="protein sequence ID" value="MFC6180980.1"/>
    <property type="molecule type" value="Genomic_DNA"/>
</dbReference>
<keyword evidence="1" id="KW-0812">Transmembrane</keyword>
<name>A0ABW1S0P8_9LACO</name>
<gene>
    <name evidence="2" type="ORF">ACFP5Y_07100</name>
</gene>
<reference evidence="3" key="1">
    <citation type="journal article" date="2019" name="Int. J. Syst. Evol. Microbiol.">
        <title>The Global Catalogue of Microorganisms (GCM) 10K type strain sequencing project: providing services to taxonomists for standard genome sequencing and annotation.</title>
        <authorList>
            <consortium name="The Broad Institute Genomics Platform"/>
            <consortium name="The Broad Institute Genome Sequencing Center for Infectious Disease"/>
            <person name="Wu L."/>
            <person name="Ma J."/>
        </authorList>
    </citation>
    <scope>NUCLEOTIDE SEQUENCE [LARGE SCALE GENOMIC DNA]</scope>
    <source>
        <strain evidence="3">CCM 8933</strain>
    </source>
</reference>
<keyword evidence="1" id="KW-0472">Membrane</keyword>
<proteinExistence type="predicted"/>
<keyword evidence="1" id="KW-1133">Transmembrane helix</keyword>